<feature type="compositionally biased region" description="Gly residues" evidence="1">
    <location>
        <begin position="1"/>
        <end position="11"/>
    </location>
</feature>
<organism evidence="2 3">
    <name type="scientific">Prorocentrum cordatum</name>
    <dbReference type="NCBI Taxonomy" id="2364126"/>
    <lineage>
        <taxon>Eukaryota</taxon>
        <taxon>Sar</taxon>
        <taxon>Alveolata</taxon>
        <taxon>Dinophyceae</taxon>
        <taxon>Prorocentrales</taxon>
        <taxon>Prorocentraceae</taxon>
        <taxon>Prorocentrum</taxon>
    </lineage>
</organism>
<gene>
    <name evidence="2" type="ORF">PCOR1329_LOCUS16618</name>
</gene>
<evidence type="ECO:0000313" key="3">
    <source>
        <dbReference type="Proteomes" id="UP001189429"/>
    </source>
</evidence>
<feature type="non-terminal residue" evidence="2">
    <location>
        <position position="470"/>
    </location>
</feature>
<feature type="region of interest" description="Disordered" evidence="1">
    <location>
        <begin position="189"/>
        <end position="209"/>
    </location>
</feature>
<protein>
    <submittedName>
        <fullName evidence="2">Uncharacterized protein</fullName>
    </submittedName>
</protein>
<reference evidence="2" key="1">
    <citation type="submission" date="2023-10" db="EMBL/GenBank/DDBJ databases">
        <authorList>
            <person name="Chen Y."/>
            <person name="Shah S."/>
            <person name="Dougan E. K."/>
            <person name="Thang M."/>
            <person name="Chan C."/>
        </authorList>
    </citation>
    <scope>NUCLEOTIDE SEQUENCE [LARGE SCALE GENOMIC DNA]</scope>
</reference>
<feature type="region of interest" description="Disordered" evidence="1">
    <location>
        <begin position="116"/>
        <end position="150"/>
    </location>
</feature>
<evidence type="ECO:0000256" key="1">
    <source>
        <dbReference type="SAM" id="MobiDB-lite"/>
    </source>
</evidence>
<feature type="compositionally biased region" description="Low complexity" evidence="1">
    <location>
        <begin position="13"/>
        <end position="22"/>
    </location>
</feature>
<evidence type="ECO:0000313" key="2">
    <source>
        <dbReference type="EMBL" id="CAK0812298.1"/>
    </source>
</evidence>
<sequence length="470" mass="49088">MAQSVKGGGKGNPAPAAAAPAADKSDTGTLGGEWILLRRDVAATACEGRWEFYLEAHGRQPLVGFAPAILRAASGSAAAVSARPRPGLRDEGVSGDVLASISAFADVLSDPWIALVDGGDGGQTSPGSPDGAAQSSNAPRAGPPATREGFRHAQTEAEAIYDAPWKTCRGAQVAAGTAGPRRYKTIGFPGALPARASTDKEADPDGRSATNGAPFVAPSDLWNQAAAAVASPPELETHLASQALKKAAHAHWAATKEIAVLETRDAPLDEGAGCQGRAQGYKTANQTMKSTPGRAHLKDPEAAWWPHSSSLIARYTPLAKNAKDVQAKRQRRRIIAAKLDQHDSPNFHAGHFGTEVGPTEVDEWMLHIAPLGFCDEGDLRRTCAATQRWAGRAVARAVGRVARGTSTWLMAGGMEGHPGEADPSGQKLEAKLNGSAVGDPCAVMNWAASSWRQARTANARDERQTTGRAP</sequence>
<name>A0ABN9R0S7_9DINO</name>
<proteinExistence type="predicted"/>
<accession>A0ABN9R0S7</accession>
<feature type="compositionally biased region" description="Polar residues" evidence="1">
    <location>
        <begin position="125"/>
        <end position="138"/>
    </location>
</feature>
<dbReference type="Proteomes" id="UP001189429">
    <property type="component" value="Unassembled WGS sequence"/>
</dbReference>
<feature type="region of interest" description="Disordered" evidence="1">
    <location>
        <begin position="1"/>
        <end position="27"/>
    </location>
</feature>
<comment type="caution">
    <text evidence="2">The sequence shown here is derived from an EMBL/GenBank/DDBJ whole genome shotgun (WGS) entry which is preliminary data.</text>
</comment>
<dbReference type="EMBL" id="CAUYUJ010005112">
    <property type="protein sequence ID" value="CAK0812298.1"/>
    <property type="molecule type" value="Genomic_DNA"/>
</dbReference>
<feature type="compositionally biased region" description="Basic and acidic residues" evidence="1">
    <location>
        <begin position="197"/>
        <end position="206"/>
    </location>
</feature>
<keyword evidence="3" id="KW-1185">Reference proteome</keyword>